<protein>
    <recommendedName>
        <fullName evidence="4">DUF1318 domain-containing protein</fullName>
    </recommendedName>
</protein>
<evidence type="ECO:0000256" key="1">
    <source>
        <dbReference type="SAM" id="SignalP"/>
    </source>
</evidence>
<keyword evidence="1" id="KW-0732">Signal</keyword>
<evidence type="ECO:0000313" key="3">
    <source>
        <dbReference type="Proteomes" id="UP000694257"/>
    </source>
</evidence>
<feature type="signal peptide" evidence="1">
    <location>
        <begin position="1"/>
        <end position="28"/>
    </location>
</feature>
<gene>
    <name evidence="2" type="ORF">KV110_23120</name>
</gene>
<proteinExistence type="predicted"/>
<dbReference type="Proteomes" id="UP000694257">
    <property type="component" value="Chromosome"/>
</dbReference>
<dbReference type="RefSeq" id="WP_218469374.1">
    <property type="nucleotide sequence ID" value="NZ_BAABJN010000008.1"/>
</dbReference>
<evidence type="ECO:0008006" key="4">
    <source>
        <dbReference type="Google" id="ProtNLM"/>
    </source>
</evidence>
<feature type="chain" id="PRO_5045541459" description="DUF1318 domain-containing protein" evidence="1">
    <location>
        <begin position="29"/>
        <end position="193"/>
    </location>
</feature>
<evidence type="ECO:0000313" key="2">
    <source>
        <dbReference type="EMBL" id="QXN88491.1"/>
    </source>
</evidence>
<dbReference type="EMBL" id="CP078145">
    <property type="protein sequence ID" value="QXN88491.1"/>
    <property type="molecule type" value="Genomic_DNA"/>
</dbReference>
<accession>A0ABX8RGM4</accession>
<organism evidence="2 3">
    <name type="scientific">Nocardia iowensis</name>
    <dbReference type="NCBI Taxonomy" id="204891"/>
    <lineage>
        <taxon>Bacteria</taxon>
        <taxon>Bacillati</taxon>
        <taxon>Actinomycetota</taxon>
        <taxon>Actinomycetes</taxon>
        <taxon>Mycobacteriales</taxon>
        <taxon>Nocardiaceae</taxon>
        <taxon>Nocardia</taxon>
    </lineage>
</organism>
<name>A0ABX8RGM4_NOCIO</name>
<sequence>MRKPCAFLLSTLTISTILVPVLAGAAAAAEPTPNDNDLKRYLLRVPLPDDDSDLKIITPEKYQKLNEAFCTTNSMSTEMLADIDNVYKNVLPVTFGTPDTPEDPIGKARLKVLGTAELTDKARKKLCTEVDLQSDYYEALVQQIEKAGTTAVPELQAAGLTAEKKRKITTRIWTDRLMGFKAAFQNLLTGTEI</sequence>
<reference evidence="2 3" key="1">
    <citation type="submission" date="2021-07" db="EMBL/GenBank/DDBJ databases">
        <title>Whole Genome Sequence of Nocardia Iowensis.</title>
        <authorList>
            <person name="Lamm A."/>
            <person name="Collins-Fairclough A.M."/>
            <person name="Bunk B."/>
            <person name="Sproer C."/>
        </authorList>
    </citation>
    <scope>NUCLEOTIDE SEQUENCE [LARGE SCALE GENOMIC DNA]</scope>
    <source>
        <strain evidence="2 3">NRRL 5646</strain>
    </source>
</reference>
<keyword evidence="3" id="KW-1185">Reference proteome</keyword>